<dbReference type="Pfam" id="PF13589">
    <property type="entry name" value="HATPase_c_3"/>
    <property type="match status" value="1"/>
</dbReference>
<dbReference type="EMBL" id="BMPD01000002">
    <property type="protein sequence ID" value="GGK64716.1"/>
    <property type="molecule type" value="Genomic_DNA"/>
</dbReference>
<protein>
    <recommendedName>
        <fullName evidence="2">Histidine kinase/HSP90-like ATPase domain-containing protein</fullName>
    </recommendedName>
</protein>
<dbReference type="InterPro" id="IPR003594">
    <property type="entry name" value="HATPase_dom"/>
</dbReference>
<dbReference type="AlphaFoldDB" id="A0A830F0X9"/>
<dbReference type="Proteomes" id="UP000614221">
    <property type="component" value="Unassembled WGS sequence"/>
</dbReference>
<name>A0A830F0X9_9EURY</name>
<accession>A0A830F0X9</accession>
<evidence type="ECO:0000313" key="4">
    <source>
        <dbReference type="Proteomes" id="UP000614221"/>
    </source>
</evidence>
<sequence>MTGSVRYYIMASQDDITIDITPTPRILQMLGEVDLPPKRCFAEFIDNALDEGVDGTPGQTPEDAGGEALRIEIETPTIHEYDDNYENAEVVIWDNGPGMSPEDLEYNLKAGYSGKDPMGNMGLFGVGFNIATARLGSKTTVKTTRAGDDYWAVATIDLRELVAENSYDVDVEFEEKMNSGDHGTKIVIGQLEEFARTLRRKQNLKSGLGRMYTSVLENNNVEIRFNREHIQPRPHCIWSEERSVEVDGEEFPAVIDIDRKVGEGYYCKGCWSWWEERLLRQEEDDNGSVYLCPTCDDGGDIVHREQRVWGWVGIQRFFDQSHYGIDLIRNGRVIEELDKSLFYWENPETGEVEKEYPIDTEHWGGRIVGELHIDFVPVTNVKDGFRKGNDRWQKVREEIRGKAAFRPTYAREHGHEPNRSPLGRLFKGYRTGNEAGKKRLVPGEVLDDGSVKAINAEPSRWAEKFWEGNPEYRDDSKWWEAVERAETAKRSSGNPFADNSSNRDGVNDSTDDGGSGGFNIDPEGSDGGDTLGGQEEAGSDSGDILEGQEEAGSGSEDGQTEQEQEETAEDDETGEESGEPTFETEEEDEISGQYGLDELDEPDIEVTVFRVTSGDLNGEPLRVEYAGMRSRKITYDPEHELYDGFGHSPIDSVLMEVASTLLSLRDDPGGWTQSRIYAALLSKYCHDEQQSTSELAKQATQVLGRIKQAIAVKEFELGEYNVPEDAQEEATRRYLSDEAPSGELEDLFQSTRYLQYASHRELVRYFRNNPGEFFDGEVWNREYYNLPSSELKQEAVDDFIGYLRDAQLLADEGLEFEVEGADPSRQTLVERAAASIRLLDTKTPVHD</sequence>
<evidence type="ECO:0000259" key="2">
    <source>
        <dbReference type="SMART" id="SM00387"/>
    </source>
</evidence>
<organism evidence="3 4">
    <name type="scientific">Haloarcula sebkhae</name>
    <dbReference type="NCBI Taxonomy" id="932660"/>
    <lineage>
        <taxon>Archaea</taxon>
        <taxon>Methanobacteriati</taxon>
        <taxon>Methanobacteriota</taxon>
        <taxon>Stenosarchaea group</taxon>
        <taxon>Halobacteria</taxon>
        <taxon>Halobacteriales</taxon>
        <taxon>Haloarculaceae</taxon>
        <taxon>Haloarcula</taxon>
    </lineage>
</organism>
<reference evidence="3" key="1">
    <citation type="journal article" date="2014" name="Int. J. Syst. Evol. Microbiol.">
        <title>Complete genome sequence of Corynebacterium casei LMG S-19264T (=DSM 44701T), isolated from a smear-ripened cheese.</title>
        <authorList>
            <consortium name="US DOE Joint Genome Institute (JGI-PGF)"/>
            <person name="Walter F."/>
            <person name="Albersmeier A."/>
            <person name="Kalinowski J."/>
            <person name="Ruckert C."/>
        </authorList>
    </citation>
    <scope>NUCLEOTIDE SEQUENCE</scope>
    <source>
        <strain evidence="3">JCM 19018</strain>
    </source>
</reference>
<feature type="compositionally biased region" description="Polar residues" evidence="1">
    <location>
        <begin position="490"/>
        <end position="508"/>
    </location>
</feature>
<proteinExistence type="predicted"/>
<feature type="region of interest" description="Disordered" evidence="1">
    <location>
        <begin position="486"/>
        <end position="601"/>
    </location>
</feature>
<evidence type="ECO:0000313" key="3">
    <source>
        <dbReference type="EMBL" id="GGK64716.1"/>
    </source>
</evidence>
<dbReference type="SMART" id="SM00387">
    <property type="entry name" value="HATPase_c"/>
    <property type="match status" value="1"/>
</dbReference>
<comment type="caution">
    <text evidence="3">The sequence shown here is derived from an EMBL/GenBank/DDBJ whole genome shotgun (WGS) entry which is preliminary data.</text>
</comment>
<gene>
    <name evidence="3" type="ORF">GCM10009067_16450</name>
</gene>
<feature type="compositionally biased region" description="Acidic residues" evidence="1">
    <location>
        <begin position="558"/>
        <end position="590"/>
    </location>
</feature>
<feature type="domain" description="Histidine kinase/HSP90-like ATPase" evidence="2">
    <location>
        <begin position="32"/>
        <end position="162"/>
    </location>
</feature>
<reference evidence="3" key="2">
    <citation type="submission" date="2020-09" db="EMBL/GenBank/DDBJ databases">
        <authorList>
            <person name="Sun Q."/>
            <person name="Ohkuma M."/>
        </authorList>
    </citation>
    <scope>NUCLEOTIDE SEQUENCE</scope>
    <source>
        <strain evidence="3">JCM 19018</strain>
    </source>
</reference>
<dbReference type="Gene3D" id="3.30.565.10">
    <property type="entry name" value="Histidine kinase-like ATPase, C-terminal domain"/>
    <property type="match status" value="1"/>
</dbReference>
<evidence type="ECO:0000256" key="1">
    <source>
        <dbReference type="SAM" id="MobiDB-lite"/>
    </source>
</evidence>
<dbReference type="SUPFAM" id="SSF55874">
    <property type="entry name" value="ATPase domain of HSP90 chaperone/DNA topoisomerase II/histidine kinase"/>
    <property type="match status" value="1"/>
</dbReference>
<dbReference type="InterPro" id="IPR036890">
    <property type="entry name" value="HATPase_C_sf"/>
</dbReference>